<proteinExistence type="predicted"/>
<keyword evidence="3" id="KW-0808">Transferase</keyword>
<dbReference type="SMART" id="SM00220">
    <property type="entry name" value="S_TKc"/>
    <property type="match status" value="1"/>
</dbReference>
<feature type="domain" description="Protein kinase" evidence="2">
    <location>
        <begin position="26"/>
        <end position="282"/>
    </location>
</feature>
<keyword evidence="5" id="KW-1185">Reference proteome</keyword>
<protein>
    <submittedName>
        <fullName evidence="3">Kinase, NAK</fullName>
    </submittedName>
</protein>
<dbReference type="Pfam" id="PF00069">
    <property type="entry name" value="Pkinase"/>
    <property type="match status" value="1"/>
</dbReference>
<keyword evidence="1" id="KW-0547">Nucleotide-binding</keyword>
<dbReference type="EMBL" id="KI546139">
    <property type="protein sequence ID" value="EST43273.1"/>
    <property type="molecule type" value="Genomic_DNA"/>
</dbReference>
<dbReference type="PANTHER" id="PTHR22967">
    <property type="entry name" value="SERINE/THREONINE PROTEIN KINASE"/>
    <property type="match status" value="1"/>
</dbReference>
<keyword evidence="3" id="KW-0418">Kinase</keyword>
<evidence type="ECO:0000313" key="4">
    <source>
        <dbReference type="EMBL" id="KAH0571137.1"/>
    </source>
</evidence>
<dbReference type="GO" id="GO:0005524">
    <property type="term" value="F:ATP binding"/>
    <property type="evidence" value="ECO:0007669"/>
    <property type="project" value="InterPro"/>
</dbReference>
<evidence type="ECO:0000259" key="2">
    <source>
        <dbReference type="PROSITE" id="PS50011"/>
    </source>
</evidence>
<dbReference type="VEuPathDB" id="GiardiaDB:SS50377_27437"/>
<evidence type="ECO:0000313" key="5">
    <source>
        <dbReference type="Proteomes" id="UP000018208"/>
    </source>
</evidence>
<gene>
    <name evidence="3" type="ORF">SS50377_16937</name>
    <name evidence="4" type="ORF">SS50377_27437</name>
</gene>
<organism evidence="3">
    <name type="scientific">Spironucleus salmonicida</name>
    <dbReference type="NCBI Taxonomy" id="348837"/>
    <lineage>
        <taxon>Eukaryota</taxon>
        <taxon>Metamonada</taxon>
        <taxon>Diplomonadida</taxon>
        <taxon>Hexamitidae</taxon>
        <taxon>Hexamitinae</taxon>
        <taxon>Spironucleus</taxon>
    </lineage>
</organism>
<dbReference type="OrthoDB" id="248923at2759"/>
<reference evidence="4" key="2">
    <citation type="submission" date="2020-12" db="EMBL/GenBank/DDBJ databases">
        <title>New Spironucleus salmonicida genome in near-complete chromosomes.</title>
        <authorList>
            <person name="Xu F."/>
            <person name="Kurt Z."/>
            <person name="Jimenez-Gonzalez A."/>
            <person name="Astvaldsson A."/>
            <person name="Andersson J.O."/>
            <person name="Svard S.G."/>
        </authorList>
    </citation>
    <scope>NUCLEOTIDE SEQUENCE</scope>
    <source>
        <strain evidence="4">ATCC 50377</strain>
    </source>
</reference>
<dbReference type="EMBL" id="AUWU02000007">
    <property type="protein sequence ID" value="KAH0571137.1"/>
    <property type="molecule type" value="Genomic_DNA"/>
</dbReference>
<dbReference type="PROSITE" id="PS50011">
    <property type="entry name" value="PROTEIN_KINASE_DOM"/>
    <property type="match status" value="1"/>
</dbReference>
<dbReference type="GO" id="GO:0004674">
    <property type="term" value="F:protein serine/threonine kinase activity"/>
    <property type="evidence" value="ECO:0007669"/>
    <property type="project" value="TreeGrafter"/>
</dbReference>
<dbReference type="Proteomes" id="UP000018208">
    <property type="component" value="Unassembled WGS sequence"/>
</dbReference>
<dbReference type="InterPro" id="IPR000719">
    <property type="entry name" value="Prot_kinase_dom"/>
</dbReference>
<accession>V6LG59</accession>
<dbReference type="PROSITE" id="PS00108">
    <property type="entry name" value="PROTEIN_KINASE_ST"/>
    <property type="match status" value="1"/>
</dbReference>
<evidence type="ECO:0000256" key="1">
    <source>
        <dbReference type="ARBA" id="ARBA00022741"/>
    </source>
</evidence>
<reference evidence="3 4" key="1">
    <citation type="journal article" date="2014" name="PLoS Genet.">
        <title>The Genome of Spironucleus salmonicida Highlights a Fish Pathogen Adapted to Fluctuating Environments.</title>
        <authorList>
            <person name="Xu F."/>
            <person name="Jerlstrom-Hultqvist J."/>
            <person name="Einarsson E."/>
            <person name="Astvaldsson A."/>
            <person name="Svard S.G."/>
            <person name="Andersson J.O."/>
        </authorList>
    </citation>
    <scope>NUCLEOTIDE SEQUENCE</scope>
    <source>
        <strain evidence="4">ATCC 50377</strain>
    </source>
</reference>
<name>V6LG59_9EUKA</name>
<dbReference type="AlphaFoldDB" id="V6LG59"/>
<dbReference type="InterPro" id="IPR008271">
    <property type="entry name" value="Ser/Thr_kinase_AS"/>
</dbReference>
<evidence type="ECO:0000313" key="3">
    <source>
        <dbReference type="EMBL" id="EST43273.1"/>
    </source>
</evidence>
<dbReference type="InterPro" id="IPR011009">
    <property type="entry name" value="Kinase-like_dom_sf"/>
</dbReference>
<sequence length="503" mass="56762">MFKNCLEACQGDNTCYKKLCFGNLQIKLTDILGSGSYGNIYNTNNPQYVVKQVQTQFQETFDQTVQEVKILLEFKGVESILPCYGVLFDEDFVINPVDIPHQADNIFMLLLKCCSQKLTQLSIAEAAGAISNLHLKGYTHRDIKLENLVFHNNKCILIDYGSVSSKTIDSLKLITDRAYNAKINDEIQGQTTPQYRAPELINLYSKLPITQKIDVFALGIIAYQVSRGKAPFPDGEILANFNCRVDYRTDSFLERIIARCLVKDVAARADIFEICRLCESEFGRKFGVQPGETVIKTKDFTSVQKLALPVVMSSIDTILSDFENPNAFEEMLVWVHAQKPALLIEQLLQIDQQFMYARVSLALLAALRQREPIPLALFGDFLQNLRQKCESSSELVPLFYLASYARQIAILHNIAVEGQPRSAIFEQVKFSTAAVLRVMEIRVDNLKDSRGRVASCGVRYYISCLQVCKSQEGSQELFSQIQSAFPAYKAFAGVKFDLLEEFV</sequence>
<dbReference type="GO" id="GO:0005737">
    <property type="term" value="C:cytoplasm"/>
    <property type="evidence" value="ECO:0007669"/>
    <property type="project" value="TreeGrafter"/>
</dbReference>
<dbReference type="Gene3D" id="1.10.510.10">
    <property type="entry name" value="Transferase(Phosphotransferase) domain 1"/>
    <property type="match status" value="1"/>
</dbReference>
<dbReference type="SUPFAM" id="SSF56112">
    <property type="entry name" value="Protein kinase-like (PK-like)"/>
    <property type="match status" value="1"/>
</dbReference>